<comment type="caution">
    <text evidence="4">The sequence shown here is derived from an EMBL/GenBank/DDBJ whole genome shotgun (WGS) entry which is preliminary data.</text>
</comment>
<evidence type="ECO:0000256" key="3">
    <source>
        <dbReference type="ARBA" id="ARBA00022833"/>
    </source>
</evidence>
<keyword evidence="3" id="KW-0862">Zinc</keyword>
<dbReference type="GO" id="GO:0008270">
    <property type="term" value="F:zinc ion binding"/>
    <property type="evidence" value="ECO:0007669"/>
    <property type="project" value="UniProtKB-KW"/>
</dbReference>
<dbReference type="PANTHER" id="PTHR42647:SF5">
    <property type="entry name" value="SBP (S-RIBONUCLEASE BINDING PROTEIN) FAMILY PROTEIN"/>
    <property type="match status" value="1"/>
</dbReference>
<evidence type="ECO:0000313" key="5">
    <source>
        <dbReference type="Proteomes" id="UP000734854"/>
    </source>
</evidence>
<dbReference type="GO" id="GO:0004842">
    <property type="term" value="F:ubiquitin-protein transferase activity"/>
    <property type="evidence" value="ECO:0007669"/>
    <property type="project" value="TreeGrafter"/>
</dbReference>
<sequence>MTMTAALVLQSHPTINIPSICLAQLQSYVPPLVSTGIGLSIEEQHRLQHNQQSFDTFLSRDLAIDEEYLRKMLGERRWRSIHSILFSMRKIVAQRLREKEGDVEQVAKRGAKLEHHLAHLQTKSMAWQVRAKVGQAESTSLRAQL</sequence>
<gene>
    <name evidence="4" type="ORF">ZIOFF_050690</name>
</gene>
<dbReference type="AlphaFoldDB" id="A0A8J5KM82"/>
<dbReference type="PANTHER" id="PTHR42647">
    <property type="entry name" value="SBP (S-RIBONUCLEASE BINDING PROTEIN) FAMILY PROTEIN"/>
    <property type="match status" value="1"/>
</dbReference>
<keyword evidence="5" id="KW-1185">Reference proteome</keyword>
<protein>
    <submittedName>
        <fullName evidence="4">Uncharacterized protein</fullName>
    </submittedName>
</protein>
<keyword evidence="2" id="KW-0863">Zinc-finger</keyword>
<evidence type="ECO:0000256" key="2">
    <source>
        <dbReference type="ARBA" id="ARBA00022771"/>
    </source>
</evidence>
<evidence type="ECO:0000256" key="1">
    <source>
        <dbReference type="ARBA" id="ARBA00022723"/>
    </source>
</evidence>
<accession>A0A8J5KM82</accession>
<dbReference type="Proteomes" id="UP000734854">
    <property type="component" value="Unassembled WGS sequence"/>
</dbReference>
<reference evidence="4 5" key="1">
    <citation type="submission" date="2020-08" db="EMBL/GenBank/DDBJ databases">
        <title>Plant Genome Project.</title>
        <authorList>
            <person name="Zhang R.-G."/>
        </authorList>
    </citation>
    <scope>NUCLEOTIDE SEQUENCE [LARGE SCALE GENOMIC DNA]</scope>
    <source>
        <tissue evidence="4">Rhizome</tissue>
    </source>
</reference>
<keyword evidence="1" id="KW-0479">Metal-binding</keyword>
<evidence type="ECO:0000313" key="4">
    <source>
        <dbReference type="EMBL" id="KAG6489421.1"/>
    </source>
</evidence>
<name>A0A8J5KM82_ZINOF</name>
<proteinExistence type="predicted"/>
<dbReference type="EMBL" id="JACMSC010000014">
    <property type="protein sequence ID" value="KAG6489421.1"/>
    <property type="molecule type" value="Genomic_DNA"/>
</dbReference>
<organism evidence="4 5">
    <name type="scientific">Zingiber officinale</name>
    <name type="common">Ginger</name>
    <name type="synonym">Amomum zingiber</name>
    <dbReference type="NCBI Taxonomy" id="94328"/>
    <lineage>
        <taxon>Eukaryota</taxon>
        <taxon>Viridiplantae</taxon>
        <taxon>Streptophyta</taxon>
        <taxon>Embryophyta</taxon>
        <taxon>Tracheophyta</taxon>
        <taxon>Spermatophyta</taxon>
        <taxon>Magnoliopsida</taxon>
        <taxon>Liliopsida</taxon>
        <taxon>Zingiberales</taxon>
        <taxon>Zingiberaceae</taxon>
        <taxon>Zingiber</taxon>
    </lineage>
</organism>